<dbReference type="InterPro" id="IPR007577">
    <property type="entry name" value="GlycoTrfase_DXD_sugar-bd_CS"/>
</dbReference>
<dbReference type="AlphaFoldDB" id="A0A6A7ALU3"/>
<evidence type="ECO:0000313" key="8">
    <source>
        <dbReference type="EMBL" id="KAF2843892.1"/>
    </source>
</evidence>
<feature type="signal peptide" evidence="7">
    <location>
        <begin position="1"/>
        <end position="25"/>
    </location>
</feature>
<dbReference type="Pfam" id="PF04488">
    <property type="entry name" value="Gly_transf_sug"/>
    <property type="match status" value="1"/>
</dbReference>
<proteinExistence type="inferred from homology"/>
<dbReference type="Proteomes" id="UP000799423">
    <property type="component" value="Unassembled WGS sequence"/>
</dbReference>
<keyword evidence="7" id="KW-0732">Signal</keyword>
<evidence type="ECO:0000256" key="4">
    <source>
        <dbReference type="ARBA" id="ARBA00022692"/>
    </source>
</evidence>
<dbReference type="GO" id="GO:0016020">
    <property type="term" value="C:membrane"/>
    <property type="evidence" value="ECO:0007669"/>
    <property type="project" value="UniProtKB-SubCell"/>
</dbReference>
<dbReference type="GO" id="GO:0000030">
    <property type="term" value="F:mannosyltransferase activity"/>
    <property type="evidence" value="ECO:0007669"/>
    <property type="project" value="TreeGrafter"/>
</dbReference>
<keyword evidence="6" id="KW-0472">Membrane</keyword>
<reference evidence="8" key="1">
    <citation type="submission" date="2020-01" db="EMBL/GenBank/DDBJ databases">
        <authorList>
            <consortium name="DOE Joint Genome Institute"/>
            <person name="Haridas S."/>
            <person name="Albert R."/>
            <person name="Binder M."/>
            <person name="Bloem J."/>
            <person name="Labutti K."/>
            <person name="Salamov A."/>
            <person name="Andreopoulos B."/>
            <person name="Baker S.E."/>
            <person name="Barry K."/>
            <person name="Bills G."/>
            <person name="Bluhm B.H."/>
            <person name="Cannon C."/>
            <person name="Castanera R."/>
            <person name="Culley D.E."/>
            <person name="Daum C."/>
            <person name="Ezra D."/>
            <person name="Gonzalez J.B."/>
            <person name="Henrissat B."/>
            <person name="Kuo A."/>
            <person name="Liang C."/>
            <person name="Lipzen A."/>
            <person name="Lutzoni F."/>
            <person name="Magnuson J."/>
            <person name="Mondo S."/>
            <person name="Nolan M."/>
            <person name="Ohm R."/>
            <person name="Pangilinan J."/>
            <person name="Park H.-J."/>
            <person name="Ramirez L."/>
            <person name="Alfaro M."/>
            <person name="Sun H."/>
            <person name="Tritt A."/>
            <person name="Yoshinaga Y."/>
            <person name="Zwiers L.-H."/>
            <person name="Turgeon B.G."/>
            <person name="Goodwin S.B."/>
            <person name="Spatafora J.W."/>
            <person name="Crous P.W."/>
            <person name="Grigoriev I.V."/>
        </authorList>
    </citation>
    <scope>NUCLEOTIDE SEQUENCE</scope>
    <source>
        <strain evidence="8">IPT5</strain>
    </source>
</reference>
<protein>
    <submittedName>
        <fullName evidence="8">Glycosyltransferase family 32 protein</fullName>
    </submittedName>
</protein>
<evidence type="ECO:0000256" key="3">
    <source>
        <dbReference type="ARBA" id="ARBA00022679"/>
    </source>
</evidence>
<dbReference type="InterPro" id="IPR029044">
    <property type="entry name" value="Nucleotide-diphossugar_trans"/>
</dbReference>
<evidence type="ECO:0000256" key="5">
    <source>
        <dbReference type="ARBA" id="ARBA00022989"/>
    </source>
</evidence>
<accession>A0A6A7ALU3</accession>
<dbReference type="SUPFAM" id="SSF53448">
    <property type="entry name" value="Nucleotide-diphospho-sugar transferases"/>
    <property type="match status" value="1"/>
</dbReference>
<comment type="subcellular location">
    <subcellularLocation>
        <location evidence="1">Membrane</location>
    </subcellularLocation>
</comment>
<evidence type="ECO:0000256" key="7">
    <source>
        <dbReference type="SAM" id="SignalP"/>
    </source>
</evidence>
<sequence length="341" mass="39128">MRTRTVLIILAVLTSFLVATYHVRCQYVFQHVLSDLYISFGDFPESYTTALNASRTNGDALIDLDYIASFGSPTIPRIIHFIYFADLYHLHDGSPTLPTASRSHAPELCRKFNPSYTVRIWNETEAQSLIEDEYPWFFPTYTAYTHPIQRVDALKYFVLYHFGGVYMDLDIACRRPLDPLLQFPAWFPEASPLGVNNDLMASAPRHPVLLNMTSALAHRNWNLLFPYLTIFWSTGPQFASDILKAWWWENGARMGEHDTASFRVLPQLFYSEEYTFFGHSPGGTWHGGDVAVVLWLLDRPWVLVCVLVSCLALMVRIMKSVRPRTVGVKYEQVEEGILRGE</sequence>
<comment type="similarity">
    <text evidence="2">Belongs to the glycosyltransferase 32 family.</text>
</comment>
<keyword evidence="3 8" id="KW-0808">Transferase</keyword>
<name>A0A6A7ALU3_9PLEO</name>
<dbReference type="InterPro" id="IPR051706">
    <property type="entry name" value="Glycosyltransferase_domain"/>
</dbReference>
<dbReference type="EMBL" id="MU006486">
    <property type="protein sequence ID" value="KAF2843892.1"/>
    <property type="molecule type" value="Genomic_DNA"/>
</dbReference>
<evidence type="ECO:0000256" key="6">
    <source>
        <dbReference type="ARBA" id="ARBA00023136"/>
    </source>
</evidence>
<keyword evidence="4" id="KW-0812">Transmembrane</keyword>
<evidence type="ECO:0000256" key="2">
    <source>
        <dbReference type="ARBA" id="ARBA00009003"/>
    </source>
</evidence>
<dbReference type="PANTHER" id="PTHR32385">
    <property type="entry name" value="MANNOSYL PHOSPHORYLINOSITOL CERAMIDE SYNTHASE"/>
    <property type="match status" value="1"/>
</dbReference>
<evidence type="ECO:0000313" key="9">
    <source>
        <dbReference type="Proteomes" id="UP000799423"/>
    </source>
</evidence>
<gene>
    <name evidence="8" type="ORF">T440DRAFT_437078</name>
</gene>
<evidence type="ECO:0000256" key="1">
    <source>
        <dbReference type="ARBA" id="ARBA00004370"/>
    </source>
</evidence>
<keyword evidence="9" id="KW-1185">Reference proteome</keyword>
<feature type="chain" id="PRO_5025469345" evidence="7">
    <location>
        <begin position="26"/>
        <end position="341"/>
    </location>
</feature>
<organism evidence="8 9">
    <name type="scientific">Plenodomus tracheiphilus IPT5</name>
    <dbReference type="NCBI Taxonomy" id="1408161"/>
    <lineage>
        <taxon>Eukaryota</taxon>
        <taxon>Fungi</taxon>
        <taxon>Dikarya</taxon>
        <taxon>Ascomycota</taxon>
        <taxon>Pezizomycotina</taxon>
        <taxon>Dothideomycetes</taxon>
        <taxon>Pleosporomycetidae</taxon>
        <taxon>Pleosporales</taxon>
        <taxon>Pleosporineae</taxon>
        <taxon>Leptosphaeriaceae</taxon>
        <taxon>Plenodomus</taxon>
    </lineage>
</organism>
<dbReference type="Gene3D" id="3.90.550.20">
    <property type="match status" value="1"/>
</dbReference>
<dbReference type="PANTHER" id="PTHR32385:SF20">
    <property type="entry name" value="MANNOSYL PHOSPHORYLINOSITOL CERAMIDE SYNTHASE CSH1-RELATED"/>
    <property type="match status" value="1"/>
</dbReference>
<keyword evidence="5" id="KW-1133">Transmembrane helix</keyword>
<dbReference type="GO" id="GO:0051999">
    <property type="term" value="P:mannosyl-inositol phosphorylceramide biosynthetic process"/>
    <property type="evidence" value="ECO:0007669"/>
    <property type="project" value="TreeGrafter"/>
</dbReference>
<dbReference type="OrthoDB" id="3647at2759"/>